<dbReference type="Pfam" id="PF11967">
    <property type="entry name" value="RecO_N"/>
    <property type="match status" value="1"/>
</dbReference>
<evidence type="ECO:0000313" key="10">
    <source>
        <dbReference type="Proteomes" id="UP000184245"/>
    </source>
</evidence>
<name>A0A1M4XS42_9CLOT</name>
<dbReference type="EMBL" id="FQVI01000009">
    <property type="protein sequence ID" value="SHE96072.1"/>
    <property type="molecule type" value="Genomic_DNA"/>
</dbReference>
<dbReference type="InterPro" id="IPR037278">
    <property type="entry name" value="ARFGAP/RecO"/>
</dbReference>
<dbReference type="Gene3D" id="1.20.1440.120">
    <property type="entry name" value="Recombination protein O, C-terminal domain"/>
    <property type="match status" value="1"/>
</dbReference>
<evidence type="ECO:0000256" key="6">
    <source>
        <dbReference type="ARBA" id="ARBA00033409"/>
    </source>
</evidence>
<dbReference type="RefSeq" id="WP_072851400.1">
    <property type="nucleotide sequence ID" value="NZ_FQVI01000009.1"/>
</dbReference>
<keyword evidence="4 7" id="KW-0233">DNA recombination</keyword>
<evidence type="ECO:0000256" key="3">
    <source>
        <dbReference type="ARBA" id="ARBA00022763"/>
    </source>
</evidence>
<dbReference type="InterPro" id="IPR012340">
    <property type="entry name" value="NA-bd_OB-fold"/>
</dbReference>
<dbReference type="InterPro" id="IPR042242">
    <property type="entry name" value="RecO_C"/>
</dbReference>
<comment type="similarity">
    <text evidence="1 7">Belongs to the RecO family.</text>
</comment>
<evidence type="ECO:0000256" key="5">
    <source>
        <dbReference type="ARBA" id="ARBA00023204"/>
    </source>
</evidence>
<dbReference type="PANTHER" id="PTHR33991">
    <property type="entry name" value="DNA REPAIR PROTEIN RECO"/>
    <property type="match status" value="1"/>
</dbReference>
<organism evidence="9 10">
    <name type="scientific">Lactonifactor longoviformis DSM 17459</name>
    <dbReference type="NCBI Taxonomy" id="1122155"/>
    <lineage>
        <taxon>Bacteria</taxon>
        <taxon>Bacillati</taxon>
        <taxon>Bacillota</taxon>
        <taxon>Clostridia</taxon>
        <taxon>Eubacteriales</taxon>
        <taxon>Clostridiaceae</taxon>
        <taxon>Lactonifactor</taxon>
    </lineage>
</organism>
<dbReference type="GO" id="GO:0006310">
    <property type="term" value="P:DNA recombination"/>
    <property type="evidence" value="ECO:0007669"/>
    <property type="project" value="UniProtKB-UniRule"/>
</dbReference>
<keyword evidence="10" id="KW-1185">Reference proteome</keyword>
<dbReference type="STRING" id="1122155.SAMN02745158_02094"/>
<dbReference type="Pfam" id="PF02565">
    <property type="entry name" value="RecO_C"/>
    <property type="match status" value="1"/>
</dbReference>
<gene>
    <name evidence="7" type="primary">recO</name>
    <name evidence="9" type="ORF">SAMN02745158_02094</name>
</gene>
<evidence type="ECO:0000313" key="9">
    <source>
        <dbReference type="EMBL" id="SHE96072.1"/>
    </source>
</evidence>
<dbReference type="HAMAP" id="MF_00201">
    <property type="entry name" value="RecO"/>
    <property type="match status" value="1"/>
</dbReference>
<dbReference type="SUPFAM" id="SSF57863">
    <property type="entry name" value="ArfGap/RecO-like zinc finger"/>
    <property type="match status" value="1"/>
</dbReference>
<reference evidence="9 10" key="1">
    <citation type="submission" date="2016-11" db="EMBL/GenBank/DDBJ databases">
        <authorList>
            <person name="Jaros S."/>
            <person name="Januszkiewicz K."/>
            <person name="Wedrychowicz H."/>
        </authorList>
    </citation>
    <scope>NUCLEOTIDE SEQUENCE [LARGE SCALE GENOMIC DNA]</scope>
    <source>
        <strain evidence="9 10">DSM 17459</strain>
    </source>
</reference>
<dbReference type="SUPFAM" id="SSF50249">
    <property type="entry name" value="Nucleic acid-binding proteins"/>
    <property type="match status" value="1"/>
</dbReference>
<evidence type="ECO:0000256" key="1">
    <source>
        <dbReference type="ARBA" id="ARBA00007452"/>
    </source>
</evidence>
<dbReference type="GO" id="GO:0043590">
    <property type="term" value="C:bacterial nucleoid"/>
    <property type="evidence" value="ECO:0007669"/>
    <property type="project" value="TreeGrafter"/>
</dbReference>
<evidence type="ECO:0000256" key="7">
    <source>
        <dbReference type="HAMAP-Rule" id="MF_00201"/>
    </source>
</evidence>
<keyword evidence="5 7" id="KW-0234">DNA repair</keyword>
<protein>
    <recommendedName>
        <fullName evidence="2 7">DNA repair protein RecO</fullName>
    </recommendedName>
    <alternativeName>
        <fullName evidence="6 7">Recombination protein O</fullName>
    </alternativeName>
</protein>
<keyword evidence="3 7" id="KW-0227">DNA damage</keyword>
<accession>A0A1M4XS42</accession>
<evidence type="ECO:0000256" key="4">
    <source>
        <dbReference type="ARBA" id="ARBA00023172"/>
    </source>
</evidence>
<dbReference type="InterPro" id="IPR003717">
    <property type="entry name" value="RecO"/>
</dbReference>
<evidence type="ECO:0000259" key="8">
    <source>
        <dbReference type="Pfam" id="PF11967"/>
    </source>
</evidence>
<dbReference type="InterPro" id="IPR022572">
    <property type="entry name" value="DNA_rep/recomb_RecO_N"/>
</dbReference>
<comment type="function">
    <text evidence="7">Involved in DNA repair and RecF pathway recombination.</text>
</comment>
<dbReference type="Proteomes" id="UP000184245">
    <property type="component" value="Unassembled WGS sequence"/>
</dbReference>
<dbReference type="NCBIfam" id="TIGR00613">
    <property type="entry name" value="reco"/>
    <property type="match status" value="1"/>
</dbReference>
<sequence length="247" mass="28357">MTETITVTGMVLSAMPVGDYDKRLVLLTKERGKITAFARGARRQNSPLLAAANPFVFGSFILYEGRTAYQMQQALVKNYFTELAVAQPGVYYGFYFLEFADYYGREYTDERQMLNLLYVTLKALLNERLDNRLIRYIFELKAMVINGEYPQVFECVSCGKKESLDTFSVRKSGVLCPNCRKNTEDGMVIDETVRYTMQYIVASPLEKLYSFTVSKEALYHLGRIVGAYTGKYIDKKFKSLEILEQMT</sequence>
<evidence type="ECO:0000256" key="2">
    <source>
        <dbReference type="ARBA" id="ARBA00021310"/>
    </source>
</evidence>
<feature type="domain" description="DNA replication/recombination mediator RecO N-terminal" evidence="8">
    <location>
        <begin position="4"/>
        <end position="78"/>
    </location>
</feature>
<dbReference type="OrthoDB" id="9797083at2"/>
<dbReference type="Gene3D" id="2.40.50.140">
    <property type="entry name" value="Nucleic acid-binding proteins"/>
    <property type="match status" value="1"/>
</dbReference>
<dbReference type="GO" id="GO:0006302">
    <property type="term" value="P:double-strand break repair"/>
    <property type="evidence" value="ECO:0007669"/>
    <property type="project" value="TreeGrafter"/>
</dbReference>
<dbReference type="PANTHER" id="PTHR33991:SF1">
    <property type="entry name" value="DNA REPAIR PROTEIN RECO"/>
    <property type="match status" value="1"/>
</dbReference>
<proteinExistence type="inferred from homology"/>
<dbReference type="AlphaFoldDB" id="A0A1M4XS42"/>